<feature type="transmembrane region" description="Helical" evidence="2">
    <location>
        <begin position="381"/>
        <end position="408"/>
    </location>
</feature>
<feature type="transmembrane region" description="Helical" evidence="2">
    <location>
        <begin position="70"/>
        <end position="92"/>
    </location>
</feature>
<sequence>MQEPTDPREEPDGGVRLRPDVLRAGGAVVADAGRLLRVHWPALLLLAVVGVLARELLLEAAVVVSRASSVLSQLVLALAPFAQLLTVVGMLLVMRRRGAGERPVLALVTGAAAVMLPFLVIYEHYGNLADDVVTFGAGTADDLVATITAPGAGDGEIASRLPAGTSLTVLTSVAVALVLRRLLDRLASRAGSDGRRSSLRLAAGYCEVVWLVLGAYVVTVLADGASTWWSTRRVGAGLATWWESVTITWPTLGTVAETAASGAGLLLAAAATAFLVPLAWLALAAIIYGVQAARVLTARDLHGARVAGRAVGLLGDVRTDRALRLATDPGRRYGAVLGATVLVVRAGWQPILMFCLAFLLADNAAVVVTELARAVVGPQTLLAWSALLPVVDTAGTVLARVLTLALVASAVDSLLRNLGLPGGLRLPPRSEGQGEELRPQPELAGARARQVEAGRL</sequence>
<keyword evidence="4" id="KW-1185">Reference proteome</keyword>
<feature type="transmembrane region" description="Helical" evidence="2">
    <location>
        <begin position="265"/>
        <end position="290"/>
    </location>
</feature>
<keyword evidence="2" id="KW-0472">Membrane</keyword>
<feature type="transmembrane region" description="Helical" evidence="2">
    <location>
        <begin position="104"/>
        <end position="122"/>
    </location>
</feature>
<feature type="transmembrane region" description="Helical" evidence="2">
    <location>
        <begin position="333"/>
        <end position="361"/>
    </location>
</feature>
<organism evidence="3 4">
    <name type="scientific">Georgenia daeguensis</name>
    <dbReference type="NCBI Taxonomy" id="908355"/>
    <lineage>
        <taxon>Bacteria</taxon>
        <taxon>Bacillati</taxon>
        <taxon>Actinomycetota</taxon>
        <taxon>Actinomycetes</taxon>
        <taxon>Micrococcales</taxon>
        <taxon>Bogoriellaceae</taxon>
        <taxon>Georgenia</taxon>
    </lineage>
</organism>
<reference evidence="4" key="1">
    <citation type="journal article" date="2019" name="Int. J. Syst. Evol. Microbiol.">
        <title>The Global Catalogue of Microorganisms (GCM) 10K type strain sequencing project: providing services to taxonomists for standard genome sequencing and annotation.</title>
        <authorList>
            <consortium name="The Broad Institute Genomics Platform"/>
            <consortium name="The Broad Institute Genome Sequencing Center for Infectious Disease"/>
            <person name="Wu L."/>
            <person name="Ma J."/>
        </authorList>
    </citation>
    <scope>NUCLEOTIDE SEQUENCE [LARGE SCALE GENOMIC DNA]</scope>
    <source>
        <strain evidence="4">JCM 17459</strain>
    </source>
</reference>
<evidence type="ECO:0000313" key="3">
    <source>
        <dbReference type="EMBL" id="GAA4288528.1"/>
    </source>
</evidence>
<feature type="region of interest" description="Disordered" evidence="1">
    <location>
        <begin position="426"/>
        <end position="456"/>
    </location>
</feature>
<name>A0ABP8EX09_9MICO</name>
<evidence type="ECO:0000256" key="1">
    <source>
        <dbReference type="SAM" id="MobiDB-lite"/>
    </source>
</evidence>
<comment type="caution">
    <text evidence="3">The sequence shown here is derived from an EMBL/GenBank/DDBJ whole genome shotgun (WGS) entry which is preliminary data.</text>
</comment>
<feature type="transmembrane region" description="Helical" evidence="2">
    <location>
        <begin position="161"/>
        <end position="179"/>
    </location>
</feature>
<feature type="transmembrane region" description="Helical" evidence="2">
    <location>
        <begin position="199"/>
        <end position="222"/>
    </location>
</feature>
<feature type="transmembrane region" description="Helical" evidence="2">
    <location>
        <begin position="43"/>
        <end position="64"/>
    </location>
</feature>
<protein>
    <recommendedName>
        <fullName evidence="5">ABC transporter permease subunit</fullName>
    </recommendedName>
</protein>
<dbReference type="RefSeq" id="WP_345042567.1">
    <property type="nucleotide sequence ID" value="NZ_BAABBA010000015.1"/>
</dbReference>
<evidence type="ECO:0000313" key="4">
    <source>
        <dbReference type="Proteomes" id="UP001499841"/>
    </source>
</evidence>
<accession>A0ABP8EX09</accession>
<proteinExistence type="predicted"/>
<dbReference type="EMBL" id="BAABBA010000015">
    <property type="protein sequence ID" value="GAA4288528.1"/>
    <property type="molecule type" value="Genomic_DNA"/>
</dbReference>
<keyword evidence="2" id="KW-1133">Transmembrane helix</keyword>
<evidence type="ECO:0000256" key="2">
    <source>
        <dbReference type="SAM" id="Phobius"/>
    </source>
</evidence>
<keyword evidence="2" id="KW-0812">Transmembrane</keyword>
<evidence type="ECO:0008006" key="5">
    <source>
        <dbReference type="Google" id="ProtNLM"/>
    </source>
</evidence>
<dbReference type="Proteomes" id="UP001499841">
    <property type="component" value="Unassembled WGS sequence"/>
</dbReference>
<gene>
    <name evidence="3" type="ORF">GCM10022262_28880</name>
</gene>